<keyword evidence="2" id="KW-1185">Reference proteome</keyword>
<accession>G2G742</accession>
<proteinExistence type="predicted"/>
<dbReference type="PATRIC" id="fig|700597.3.peg.1266"/>
<sequence length="164" mass="18230">MASMPIPDPFDLDQLIANIEAARGRRIVIKALPDRIAAATGICGLWVKHDTRPVDLLLHARGGSPWHERQIWLHELVHLWADDATGVVGTDELLSDFSPERIEKLVAGGQVAARRRYETGIEKRTEDAAAMLNRLADTAYLLIKDPTTRRLADDFCSFGGPMHL</sequence>
<dbReference type="EMBL" id="AGBF01000012">
    <property type="protein sequence ID" value="EGX60583.1"/>
    <property type="molecule type" value="Genomic_DNA"/>
</dbReference>
<dbReference type="RefSeq" id="WP_007492575.1">
    <property type="nucleotide sequence ID" value="NZ_AGBF01000012.1"/>
</dbReference>
<evidence type="ECO:0000313" key="1">
    <source>
        <dbReference type="EMBL" id="EGX60583.1"/>
    </source>
</evidence>
<name>G2G742_9ACTN</name>
<evidence type="ECO:0000313" key="2">
    <source>
        <dbReference type="Proteomes" id="UP000004217"/>
    </source>
</evidence>
<dbReference type="OrthoDB" id="4144896at2"/>
<reference evidence="1 2" key="1">
    <citation type="submission" date="2011-08" db="EMBL/GenBank/DDBJ databases">
        <authorList>
            <person name="Lin Y."/>
            <person name="Hao X."/>
            <person name="Johnstone L."/>
            <person name="Miller S.J."/>
            <person name="Wei G."/>
            <person name="Rensing C."/>
        </authorList>
    </citation>
    <scope>NUCLEOTIDE SEQUENCE [LARGE SCALE GENOMIC DNA]</scope>
    <source>
        <strain evidence="1 2">K42</strain>
    </source>
</reference>
<organism evidence="1 2">
    <name type="scientific">Streptomyces zinciresistens K42</name>
    <dbReference type="NCBI Taxonomy" id="700597"/>
    <lineage>
        <taxon>Bacteria</taxon>
        <taxon>Bacillati</taxon>
        <taxon>Actinomycetota</taxon>
        <taxon>Actinomycetes</taxon>
        <taxon>Kitasatosporales</taxon>
        <taxon>Streptomycetaceae</taxon>
        <taxon>Streptomyces</taxon>
    </lineage>
</organism>
<evidence type="ECO:0008006" key="3">
    <source>
        <dbReference type="Google" id="ProtNLM"/>
    </source>
</evidence>
<gene>
    <name evidence="1" type="ORF">SZN_06521</name>
</gene>
<comment type="caution">
    <text evidence="1">The sequence shown here is derived from an EMBL/GenBank/DDBJ whole genome shotgun (WGS) entry which is preliminary data.</text>
</comment>
<protein>
    <recommendedName>
        <fullName evidence="3">IrrE N-terminal-like domain-containing protein</fullName>
    </recommendedName>
</protein>
<dbReference type="AlphaFoldDB" id="G2G742"/>
<dbReference type="Proteomes" id="UP000004217">
    <property type="component" value="Unassembled WGS sequence"/>
</dbReference>